<dbReference type="PROSITE" id="PS51186">
    <property type="entry name" value="GNAT"/>
    <property type="match status" value="1"/>
</dbReference>
<dbReference type="SUPFAM" id="SSF55729">
    <property type="entry name" value="Acyl-CoA N-acyltransferases (Nat)"/>
    <property type="match status" value="1"/>
</dbReference>
<sequence>MLSAVPTDPAEWLRPAPLRGRFIVLEPLTTDHTAGLCAGADASTVEFLARGGPQENTPQDWAAYIERLNTTPGRVNWAVLDDGGRVLGRISYSEVRPDDRWMEIGTMLLPVAQGTFANPEAKLLLLTRAFEELGANRVHFKVDSRNARSLRAMEKLGAVREGTLRRYQVRPDGYARDSVMFSILTDEWAGVKARLQARLEAYPARYTDSA</sequence>
<dbReference type="Pfam" id="PF13302">
    <property type="entry name" value="Acetyltransf_3"/>
    <property type="match status" value="1"/>
</dbReference>
<evidence type="ECO:0000313" key="2">
    <source>
        <dbReference type="EMBL" id="WYF43207.1"/>
    </source>
</evidence>
<name>A0AAU6PYB7_9DEIO</name>
<protein>
    <submittedName>
        <fullName evidence="2">GNAT family protein</fullName>
        <ecNumber evidence="2">2.-.-.-</ecNumber>
    </submittedName>
</protein>
<dbReference type="PANTHER" id="PTHR43610">
    <property type="entry name" value="BLL6696 PROTEIN"/>
    <property type="match status" value="1"/>
</dbReference>
<dbReference type="InterPro" id="IPR016181">
    <property type="entry name" value="Acyl_CoA_acyltransferase"/>
</dbReference>
<evidence type="ECO:0000259" key="1">
    <source>
        <dbReference type="PROSITE" id="PS51186"/>
    </source>
</evidence>
<dbReference type="PANTHER" id="PTHR43610:SF1">
    <property type="entry name" value="N-ACETYLTRANSFERASE DOMAIN-CONTAINING PROTEIN"/>
    <property type="match status" value="1"/>
</dbReference>
<feature type="domain" description="N-acetyltransferase" evidence="1">
    <location>
        <begin position="23"/>
        <end position="177"/>
    </location>
</feature>
<dbReference type="EMBL" id="CP149782">
    <property type="protein sequence ID" value="WYF43207.1"/>
    <property type="molecule type" value="Genomic_DNA"/>
</dbReference>
<reference evidence="2" key="1">
    <citation type="submission" date="2024-03" db="EMBL/GenBank/DDBJ databases">
        <title>Deinococcus weizhi sp. nov., isolated from human skin.</title>
        <authorList>
            <person name="Wei Z."/>
            <person name="Tian F."/>
            <person name="Yang C."/>
            <person name="Xin L.T."/>
            <person name="Wen Z.J."/>
            <person name="Lan K.C."/>
            <person name="Yu L."/>
            <person name="Zhe W."/>
            <person name="Dan F.D."/>
            <person name="Jun W."/>
            <person name="Rui Z."/>
            <person name="Yong X.J."/>
            <person name="Ting Y."/>
            <person name="Wei X."/>
            <person name="Xu Z.G."/>
            <person name="Xin Z."/>
            <person name="Dong F.G."/>
            <person name="Ni X.M."/>
            <person name="Zheng M.G."/>
            <person name="Chun Y."/>
            <person name="Qian W.X."/>
        </authorList>
    </citation>
    <scope>NUCLEOTIDE SEQUENCE</scope>
    <source>
        <strain evidence="2">VB142</strain>
    </source>
</reference>
<keyword evidence="2" id="KW-0808">Transferase</keyword>
<proteinExistence type="predicted"/>
<gene>
    <name evidence="2" type="ORF">WDJ50_07080</name>
</gene>
<dbReference type="EC" id="2.-.-.-" evidence="2"/>
<dbReference type="InterPro" id="IPR000182">
    <property type="entry name" value="GNAT_dom"/>
</dbReference>
<dbReference type="AlphaFoldDB" id="A0AAU6PYB7"/>
<dbReference type="RefSeq" id="WP_339093668.1">
    <property type="nucleotide sequence ID" value="NZ_CP149782.1"/>
</dbReference>
<accession>A0AAU6PYB7</accession>
<dbReference type="GO" id="GO:0016747">
    <property type="term" value="F:acyltransferase activity, transferring groups other than amino-acyl groups"/>
    <property type="evidence" value="ECO:0007669"/>
    <property type="project" value="InterPro"/>
</dbReference>
<dbReference type="Gene3D" id="3.40.630.30">
    <property type="match status" value="1"/>
</dbReference>
<organism evidence="2">
    <name type="scientific">Deinococcus sp. VB142</name>
    <dbReference type="NCBI Taxonomy" id="3112952"/>
    <lineage>
        <taxon>Bacteria</taxon>
        <taxon>Thermotogati</taxon>
        <taxon>Deinococcota</taxon>
        <taxon>Deinococci</taxon>
        <taxon>Deinococcales</taxon>
        <taxon>Deinococcaceae</taxon>
        <taxon>Deinococcus</taxon>
    </lineage>
</organism>